<dbReference type="AlphaFoldDB" id="A0AA46BPU9"/>
<dbReference type="EMBL" id="UFYA01000001">
    <property type="protein sequence ID" value="STD14357.1"/>
    <property type="molecule type" value="Genomic_DNA"/>
</dbReference>
<organism evidence="1 2">
    <name type="scientific">Dermatophilus congolensis</name>
    <dbReference type="NCBI Taxonomy" id="1863"/>
    <lineage>
        <taxon>Bacteria</taxon>
        <taxon>Bacillati</taxon>
        <taxon>Actinomycetota</taxon>
        <taxon>Actinomycetes</taxon>
        <taxon>Micrococcales</taxon>
        <taxon>Dermatophilaceae</taxon>
        <taxon>Dermatophilus</taxon>
    </lineage>
</organism>
<name>A0AA46BPU9_9MICO</name>
<proteinExistence type="predicted"/>
<evidence type="ECO:0000313" key="1">
    <source>
        <dbReference type="EMBL" id="STD14357.1"/>
    </source>
</evidence>
<reference evidence="1 2" key="1">
    <citation type="submission" date="2018-06" db="EMBL/GenBank/DDBJ databases">
        <authorList>
            <consortium name="Pathogen Informatics"/>
            <person name="Doyle S."/>
        </authorList>
    </citation>
    <scope>NUCLEOTIDE SEQUENCE [LARGE SCALE GENOMIC DNA]</scope>
    <source>
        <strain evidence="1 2">NCTC7915</strain>
    </source>
</reference>
<dbReference type="RefSeq" id="WP_115031834.1">
    <property type="nucleotide sequence ID" value="NZ_UFYA01000001.1"/>
</dbReference>
<gene>
    <name evidence="1" type="ORF">NCTC7915_02089</name>
</gene>
<comment type="caution">
    <text evidence="1">The sequence shown here is derived from an EMBL/GenBank/DDBJ whole genome shotgun (WGS) entry which is preliminary data.</text>
</comment>
<protein>
    <submittedName>
        <fullName evidence="1">DUF218 domain</fullName>
    </submittedName>
</protein>
<dbReference type="Proteomes" id="UP000254118">
    <property type="component" value="Unassembled WGS sequence"/>
</dbReference>
<evidence type="ECO:0000313" key="2">
    <source>
        <dbReference type="Proteomes" id="UP000254118"/>
    </source>
</evidence>
<accession>A0AA46BPU9</accession>
<sequence length="178" mass="19692">MPPRLRIKRIIAAVVAAALALIVAVPAGLVFFPVADEPTTSDAILVVGPPFPGRVALADKLMREGKARTLVVATFAGQERRQGVTICNQKQPYPVECFVPSPYTTRGEAQNFSQMAQRNNWNSMQVITFWPHANRVRTLVNRCFDGKVDVLVAQDHVGAHEVLHHMGGWAKMLTYWSC</sequence>